<dbReference type="Gene3D" id="3.90.1200.10">
    <property type="match status" value="1"/>
</dbReference>
<feature type="region of interest" description="Disordered" evidence="1">
    <location>
        <begin position="309"/>
        <end position="354"/>
    </location>
</feature>
<evidence type="ECO:0000313" key="4">
    <source>
        <dbReference type="Proteomes" id="UP001224674"/>
    </source>
</evidence>
<protein>
    <submittedName>
        <fullName evidence="3">Phosphotransferase</fullName>
    </submittedName>
</protein>
<dbReference type="Pfam" id="PF01636">
    <property type="entry name" value="APH"/>
    <property type="match status" value="1"/>
</dbReference>
<dbReference type="InterPro" id="IPR002575">
    <property type="entry name" value="Aminoglycoside_PTrfase"/>
</dbReference>
<feature type="compositionally biased region" description="Low complexity" evidence="1">
    <location>
        <begin position="445"/>
        <end position="456"/>
    </location>
</feature>
<evidence type="ECO:0000313" key="3">
    <source>
        <dbReference type="EMBL" id="WGH93274.1"/>
    </source>
</evidence>
<dbReference type="AlphaFoldDB" id="A0AAJ6AJB2"/>
<organism evidence="3 4">
    <name type="scientific">Auritidibacter ignavus</name>
    <dbReference type="NCBI Taxonomy" id="678932"/>
    <lineage>
        <taxon>Bacteria</taxon>
        <taxon>Bacillati</taxon>
        <taxon>Actinomycetota</taxon>
        <taxon>Actinomycetes</taxon>
        <taxon>Micrococcales</taxon>
        <taxon>Micrococcaceae</taxon>
        <taxon>Auritidibacter</taxon>
    </lineage>
</organism>
<sequence>MKRTPMELAALASAAMPGLDIVGVASTGEQSPEFDNALVTDRDNTIWRVRSPRTDQAGMRLETELEVLSGFTPTIRAKLPFRVPSVAGAVQLDRRRTFVYHQIPGEELDLDTIVCLPDIVRDDLGRITAAIHELPRSVVEIADLPVYTAEEHRTRRLNELDQVALTGKIPSILLRRWENALEETQMWGFTPTVVHGDLHEEHLLFDRGRAVGLIGWTDLHIGDPAVDFSWLASVEDPVFGEQIIDAYYRYLGAAADDRDFHLMRRASLSAEFALAQWLMRGINSHDQRMIDDAVSMLDDLAADVAETGGQDVGSELSKPHHSSVAAPDETNPAHSTAKADDGTSAEQVQQVNEPEEVTAPISTINANLNAEDGAVVTDADVDADDDDATENENPVRDDPKASEASPPEADNADDGDQVDYDAGVVTEPVSLDAIRQMTEDRESDSASQAEDSSSRN</sequence>
<dbReference type="InterPro" id="IPR011009">
    <property type="entry name" value="Kinase-like_dom_sf"/>
</dbReference>
<evidence type="ECO:0000259" key="2">
    <source>
        <dbReference type="Pfam" id="PF01636"/>
    </source>
</evidence>
<accession>A0AAJ6AJB2</accession>
<evidence type="ECO:0000256" key="1">
    <source>
        <dbReference type="SAM" id="MobiDB-lite"/>
    </source>
</evidence>
<gene>
    <name evidence="3" type="ORF">QDX21_00175</name>
</gene>
<feature type="domain" description="Aminoglycoside phosphotransferase" evidence="2">
    <location>
        <begin position="34"/>
        <end position="252"/>
    </location>
</feature>
<dbReference type="SUPFAM" id="SSF56112">
    <property type="entry name" value="Protein kinase-like (PK-like)"/>
    <property type="match status" value="1"/>
</dbReference>
<dbReference type="Proteomes" id="UP001224674">
    <property type="component" value="Chromosome"/>
</dbReference>
<proteinExistence type="predicted"/>
<reference evidence="3 4" key="1">
    <citation type="submission" date="2023-03" db="EMBL/GenBank/DDBJ databases">
        <title>Complete genome sequences of several Auritidibacter ignavus strains isolated from ear infections.</title>
        <authorList>
            <person name="Baehr T."/>
            <person name="Baumhoegger A.M."/>
        </authorList>
    </citation>
    <scope>NUCLEOTIDE SEQUENCE [LARGE SCALE GENOMIC DNA]</scope>
    <source>
        <strain evidence="3 4">BABAE-6</strain>
    </source>
</reference>
<dbReference type="EMBL" id="CP122566">
    <property type="protein sequence ID" value="WGH93274.1"/>
    <property type="molecule type" value="Genomic_DNA"/>
</dbReference>
<name>A0AAJ6AJB2_9MICC</name>
<feature type="compositionally biased region" description="Acidic residues" evidence="1">
    <location>
        <begin position="410"/>
        <end position="419"/>
    </location>
</feature>
<keyword evidence="4" id="KW-1185">Reference proteome</keyword>
<feature type="region of interest" description="Disordered" evidence="1">
    <location>
        <begin position="382"/>
        <end position="456"/>
    </location>
</feature>
<dbReference type="RefSeq" id="WP_279674891.1">
    <property type="nucleotide sequence ID" value="NZ_CP122566.1"/>
</dbReference>